<dbReference type="Proteomes" id="UP000887574">
    <property type="component" value="Unplaced"/>
</dbReference>
<evidence type="ECO:0000256" key="1">
    <source>
        <dbReference type="SAM" id="MobiDB-lite"/>
    </source>
</evidence>
<name>A0A915EMV4_9BILA</name>
<organism evidence="2 3">
    <name type="scientific">Ditylenchus dipsaci</name>
    <dbReference type="NCBI Taxonomy" id="166011"/>
    <lineage>
        <taxon>Eukaryota</taxon>
        <taxon>Metazoa</taxon>
        <taxon>Ecdysozoa</taxon>
        <taxon>Nematoda</taxon>
        <taxon>Chromadorea</taxon>
        <taxon>Rhabditida</taxon>
        <taxon>Tylenchina</taxon>
        <taxon>Tylenchomorpha</taxon>
        <taxon>Sphaerularioidea</taxon>
        <taxon>Anguinidae</taxon>
        <taxon>Anguininae</taxon>
        <taxon>Ditylenchus</taxon>
    </lineage>
</organism>
<keyword evidence="2" id="KW-1185">Reference proteome</keyword>
<feature type="compositionally biased region" description="Polar residues" evidence="1">
    <location>
        <begin position="54"/>
        <end position="66"/>
    </location>
</feature>
<evidence type="ECO:0000313" key="2">
    <source>
        <dbReference type="Proteomes" id="UP000887574"/>
    </source>
</evidence>
<evidence type="ECO:0000313" key="3">
    <source>
        <dbReference type="WBParaSite" id="jg7572"/>
    </source>
</evidence>
<feature type="compositionally biased region" description="Basic and acidic residues" evidence="1">
    <location>
        <begin position="16"/>
        <end position="30"/>
    </location>
</feature>
<feature type="region of interest" description="Disordered" evidence="1">
    <location>
        <begin position="1"/>
        <end position="86"/>
    </location>
</feature>
<accession>A0A915EMV4</accession>
<sequence length="119" mass="13187">MSMAGFGYPSHIVVVEQKKKKDEKSSEKTKPQKKNIGSLDRVGSFDKLGKGSEKQQYSPASPNYAKNDNPKMKLAGNGDPDRARFKDSPYQMTQLVLDPTHVNVEDIETNSLRAIASES</sequence>
<proteinExistence type="predicted"/>
<reference evidence="3" key="1">
    <citation type="submission" date="2022-11" db="UniProtKB">
        <authorList>
            <consortium name="WormBaseParasite"/>
        </authorList>
    </citation>
    <scope>IDENTIFICATION</scope>
</reference>
<feature type="compositionally biased region" description="Basic and acidic residues" evidence="1">
    <location>
        <begin position="43"/>
        <end position="53"/>
    </location>
</feature>
<protein>
    <submittedName>
        <fullName evidence="3">Uncharacterized protein</fullName>
    </submittedName>
</protein>
<dbReference type="WBParaSite" id="jg7572">
    <property type="protein sequence ID" value="jg7572"/>
    <property type="gene ID" value="jg7572"/>
</dbReference>
<dbReference type="AlphaFoldDB" id="A0A915EMV4"/>